<evidence type="ECO:0000256" key="6">
    <source>
        <dbReference type="ARBA" id="ARBA00022771"/>
    </source>
</evidence>
<evidence type="ECO:0000256" key="2">
    <source>
        <dbReference type="ARBA" id="ARBA00022491"/>
    </source>
</evidence>
<dbReference type="InterPro" id="IPR057053">
    <property type="entry name" value="MYND_ZMYND11_ZMYD8"/>
</dbReference>
<feature type="domain" description="Bromo" evidence="16">
    <location>
        <begin position="258"/>
        <end position="328"/>
    </location>
</feature>
<dbReference type="Gene3D" id="1.20.920.10">
    <property type="entry name" value="Bromodomain-like"/>
    <property type="match status" value="1"/>
</dbReference>
<dbReference type="InterPro" id="IPR019787">
    <property type="entry name" value="Znf_PHD-finger"/>
</dbReference>
<evidence type="ECO:0000256" key="5">
    <source>
        <dbReference type="ARBA" id="ARBA00022723"/>
    </source>
</evidence>
<dbReference type="Pfam" id="PF21524">
    <property type="entry name" value="SAMD1_WH"/>
    <property type="match status" value="1"/>
</dbReference>
<feature type="domain" description="MYND-type" evidence="19">
    <location>
        <begin position="666"/>
        <end position="701"/>
    </location>
</feature>
<dbReference type="InterPro" id="IPR002893">
    <property type="entry name" value="Znf_MYND"/>
</dbReference>
<dbReference type="Pfam" id="PF23461">
    <property type="entry name" value="ZMYND11_CC"/>
    <property type="match status" value="1"/>
</dbReference>
<evidence type="ECO:0000256" key="10">
    <source>
        <dbReference type="ARBA" id="ARBA00023117"/>
    </source>
</evidence>
<dbReference type="SMART" id="SM00293">
    <property type="entry name" value="PWWP"/>
    <property type="match status" value="1"/>
</dbReference>
<evidence type="ECO:0000256" key="9">
    <source>
        <dbReference type="ARBA" id="ARBA00022853"/>
    </source>
</evidence>
<dbReference type="PANTHER" id="PTHR46379">
    <property type="entry name" value="ZINC FINGER MYND DOMAIN-CONTAINING"/>
    <property type="match status" value="1"/>
</dbReference>
<accession>A0ABM0M337</accession>
<dbReference type="Gene3D" id="2.30.30.140">
    <property type="match status" value="1"/>
</dbReference>
<dbReference type="InterPro" id="IPR048589">
    <property type="entry name" value="SAMD1-like_WH"/>
</dbReference>
<dbReference type="InterPro" id="IPR047269">
    <property type="entry name" value="ZMY11"/>
</dbReference>
<proteinExistence type="predicted"/>
<keyword evidence="9" id="KW-0156">Chromatin regulator</keyword>
<keyword evidence="5" id="KW-0479">Metal-binding</keyword>
<organism evidence="21 22">
    <name type="scientific">Saccoglossus kowalevskii</name>
    <name type="common">Acorn worm</name>
    <dbReference type="NCBI Taxonomy" id="10224"/>
    <lineage>
        <taxon>Eukaryota</taxon>
        <taxon>Metazoa</taxon>
        <taxon>Hemichordata</taxon>
        <taxon>Enteropneusta</taxon>
        <taxon>Harrimaniidae</taxon>
        <taxon>Saccoglossus</taxon>
    </lineage>
</organism>
<dbReference type="PROSITE" id="PS50016">
    <property type="entry name" value="ZF_PHD_2"/>
    <property type="match status" value="1"/>
</dbReference>
<sequence>MFNRSWDLRTLLSTTVNAEIEEEEDEVKQNGVIQISVADYKDCDDGDVEVVMEEASWHDGYHGADDELSIDGEGEIDRDNNEEEVSVTMPRVVKRRQCDPVILQQLWEGIRVIRDQKQIANSERITKFMTREYTVSPKEVLKQLNHAVKDGLIIKEISRGCKGSKVGIEQEGFWCIEEQETPSPDEHDWYCFICHKPGEIIRCHGCFRVAHSRCLEKTNKPAPEHGHWYCYVCEVCRKKNHTISRSELSKLLGFTLARMKEKARELYKKINLGDTPNYHSIIRTHVDLGTIQQKIDDNKYRCLDEFEGDADLMLHNNKVYFGPESERVELCDMVVEDCKHDLNEIRLCKDCYKMSNCRSSKDWFCRPCNPAHELVWAQMKGFGYWPAKVIQRDKDQVDVRFFGGLHQRAWISQTFIKDINTNIKSLRIKATPGWHNACRELRKHQEYFQSTQKKKTDKSEKIQKTGKVHKTHKTRKRKKKETSNACTAQDDAVSSSNVDPIQVSASDQHHVTSSQDSHHCSPASNESQPPTKRRKNTTTSSHSNSNTANNTPSTEDSNTSNASSPAKCDCHEKYSTIFADFKTRLEEDHEKEQKETVKFALDKLREEMEADKQHTVSKVKENMMLEIERAKKQIKEKCKEENDEETSRLEAKYKEEISQTKKKQWCINCEEEAMYHCCWNTSYCSINCQQVHWHKEHKKLCRRKR</sequence>
<dbReference type="InterPro" id="IPR057054">
    <property type="entry name" value="ZMYND11_CC"/>
</dbReference>
<evidence type="ECO:0000256" key="8">
    <source>
        <dbReference type="ARBA" id="ARBA00022843"/>
    </source>
</evidence>
<dbReference type="GeneID" id="100370052"/>
<evidence type="ECO:0000256" key="15">
    <source>
        <dbReference type="SAM" id="MobiDB-lite"/>
    </source>
</evidence>
<feature type="domain" description="SAMD1-like winged helix (WH)" evidence="20">
    <location>
        <begin position="94"/>
        <end position="170"/>
    </location>
</feature>
<dbReference type="Gene3D" id="3.30.40.10">
    <property type="entry name" value="Zinc/RING finger domain, C3HC4 (zinc finger)"/>
    <property type="match status" value="1"/>
</dbReference>
<keyword evidence="8" id="KW-0832">Ubl conjugation</keyword>
<dbReference type="InterPro" id="IPR013083">
    <property type="entry name" value="Znf_RING/FYVE/PHD"/>
</dbReference>
<protein>
    <submittedName>
        <fullName evidence="22">Zinc finger MYND domain-containing protein 11-like isoform X2</fullName>
    </submittedName>
</protein>
<feature type="compositionally biased region" description="Basic residues" evidence="15">
    <location>
        <begin position="464"/>
        <end position="480"/>
    </location>
</feature>
<evidence type="ECO:0000259" key="19">
    <source>
        <dbReference type="PROSITE" id="PS50865"/>
    </source>
</evidence>
<keyword evidence="4" id="KW-0597">Phosphoprotein</keyword>
<feature type="coiled-coil region" evidence="14">
    <location>
        <begin position="620"/>
        <end position="655"/>
    </location>
</feature>
<keyword evidence="21" id="KW-1185">Reference proteome</keyword>
<dbReference type="SUPFAM" id="SSF144232">
    <property type="entry name" value="HIT/MYND zinc finger-like"/>
    <property type="match status" value="1"/>
</dbReference>
<keyword evidence="11" id="KW-0539">Nucleus</keyword>
<dbReference type="SUPFAM" id="SSF57903">
    <property type="entry name" value="FYVE/PHD zinc finger"/>
    <property type="match status" value="1"/>
</dbReference>
<evidence type="ECO:0000256" key="11">
    <source>
        <dbReference type="ARBA" id="ARBA00023242"/>
    </source>
</evidence>
<reference evidence="22" key="1">
    <citation type="submission" date="2025-08" db="UniProtKB">
        <authorList>
            <consortium name="RefSeq"/>
        </authorList>
    </citation>
    <scope>IDENTIFICATION</scope>
    <source>
        <tissue evidence="22">Testes</tissue>
    </source>
</reference>
<evidence type="ECO:0000259" key="17">
    <source>
        <dbReference type="PROSITE" id="PS50016"/>
    </source>
</evidence>
<feature type="compositionally biased region" description="Low complexity" evidence="15">
    <location>
        <begin position="537"/>
        <end position="554"/>
    </location>
</feature>
<evidence type="ECO:0000259" key="16">
    <source>
        <dbReference type="PROSITE" id="PS50014"/>
    </source>
</evidence>
<dbReference type="RefSeq" id="XP_006814428.1">
    <property type="nucleotide sequence ID" value="XM_006814365.1"/>
</dbReference>
<keyword evidence="14" id="KW-0175">Coiled coil</keyword>
<dbReference type="PRINTS" id="PR00503">
    <property type="entry name" value="BROMODOMAIN"/>
</dbReference>
<dbReference type="SMART" id="SM00297">
    <property type="entry name" value="BROMO"/>
    <property type="match status" value="1"/>
</dbReference>
<dbReference type="InterPro" id="IPR011011">
    <property type="entry name" value="Znf_FYVE_PHD"/>
</dbReference>
<dbReference type="PROSITE" id="PS52014">
    <property type="entry name" value="SAMD1_WH"/>
    <property type="match status" value="1"/>
</dbReference>
<dbReference type="Pfam" id="PF24324">
    <property type="entry name" value="MYND_ZMYND11_ZMYD8"/>
    <property type="match status" value="1"/>
</dbReference>
<feature type="compositionally biased region" description="Polar residues" evidence="15">
    <location>
        <begin position="483"/>
        <end position="515"/>
    </location>
</feature>
<keyword evidence="7" id="KW-0862">Zinc</keyword>
<keyword evidence="10 12" id="KW-0103">Bromodomain</keyword>
<dbReference type="Gene3D" id="6.10.140.2220">
    <property type="match status" value="1"/>
</dbReference>
<keyword evidence="6 13" id="KW-0863">Zinc-finger</keyword>
<dbReference type="InterPro" id="IPR036427">
    <property type="entry name" value="Bromodomain-like_sf"/>
</dbReference>
<dbReference type="PROSITE" id="PS01360">
    <property type="entry name" value="ZF_MYND_1"/>
    <property type="match status" value="1"/>
</dbReference>
<dbReference type="PROSITE" id="PS50014">
    <property type="entry name" value="BROMODOMAIN_2"/>
    <property type="match status" value="1"/>
</dbReference>
<dbReference type="PANTHER" id="PTHR46379:SF1">
    <property type="entry name" value="ZINC FINGER MYND DOMAIN-CONTAINING PROTEIN 11"/>
    <property type="match status" value="1"/>
</dbReference>
<dbReference type="SUPFAM" id="SSF63748">
    <property type="entry name" value="Tudor/PWWP/MBT"/>
    <property type="match status" value="1"/>
</dbReference>
<feature type="domain" description="PWWP" evidence="18">
    <location>
        <begin position="371"/>
        <end position="411"/>
    </location>
</feature>
<evidence type="ECO:0000256" key="12">
    <source>
        <dbReference type="PROSITE-ProRule" id="PRU00035"/>
    </source>
</evidence>
<dbReference type="Pfam" id="PF00439">
    <property type="entry name" value="Bromodomain"/>
    <property type="match status" value="1"/>
</dbReference>
<evidence type="ECO:0000313" key="22">
    <source>
        <dbReference type="RefSeq" id="XP_006814428.1"/>
    </source>
</evidence>
<evidence type="ECO:0000256" key="1">
    <source>
        <dbReference type="ARBA" id="ARBA00004123"/>
    </source>
</evidence>
<dbReference type="SUPFAM" id="SSF47370">
    <property type="entry name" value="Bromodomain"/>
    <property type="match status" value="1"/>
</dbReference>
<comment type="subcellular location">
    <subcellularLocation>
        <location evidence="1">Nucleus</location>
    </subcellularLocation>
</comment>
<keyword evidence="2" id="KW-0678">Repressor</keyword>
<dbReference type="PROSITE" id="PS50812">
    <property type="entry name" value="PWWP"/>
    <property type="match status" value="1"/>
</dbReference>
<evidence type="ECO:0000259" key="18">
    <source>
        <dbReference type="PROSITE" id="PS50812"/>
    </source>
</evidence>
<dbReference type="CDD" id="cd20159">
    <property type="entry name" value="PWWP_BS69"/>
    <property type="match status" value="1"/>
</dbReference>
<evidence type="ECO:0000259" key="20">
    <source>
        <dbReference type="PROSITE" id="PS52014"/>
    </source>
</evidence>
<name>A0ABM0M337_SACKO</name>
<evidence type="ECO:0000313" key="21">
    <source>
        <dbReference type="Proteomes" id="UP000694865"/>
    </source>
</evidence>
<dbReference type="InterPro" id="IPR000313">
    <property type="entry name" value="PWWP_dom"/>
</dbReference>
<evidence type="ECO:0000256" key="13">
    <source>
        <dbReference type="PROSITE-ProRule" id="PRU00134"/>
    </source>
</evidence>
<dbReference type="CDD" id="cd15537">
    <property type="entry name" value="PHD_BS69"/>
    <property type="match status" value="1"/>
</dbReference>
<evidence type="ECO:0000256" key="14">
    <source>
        <dbReference type="SAM" id="Coils"/>
    </source>
</evidence>
<dbReference type="InterPro" id="IPR001487">
    <property type="entry name" value="Bromodomain"/>
</dbReference>
<feature type="region of interest" description="Disordered" evidence="15">
    <location>
        <begin position="447"/>
        <end position="567"/>
    </location>
</feature>
<dbReference type="InterPro" id="IPR001965">
    <property type="entry name" value="Znf_PHD"/>
</dbReference>
<evidence type="ECO:0000256" key="3">
    <source>
        <dbReference type="ARBA" id="ARBA00022499"/>
    </source>
</evidence>
<evidence type="ECO:0000256" key="4">
    <source>
        <dbReference type="ARBA" id="ARBA00022553"/>
    </source>
</evidence>
<evidence type="ECO:0000256" key="7">
    <source>
        <dbReference type="ARBA" id="ARBA00022833"/>
    </source>
</evidence>
<dbReference type="Proteomes" id="UP000694865">
    <property type="component" value="Unplaced"/>
</dbReference>
<dbReference type="InterPro" id="IPR047268">
    <property type="entry name" value="PWWP_BS69"/>
</dbReference>
<gene>
    <name evidence="22" type="primary">LOC100370052</name>
</gene>
<keyword evidence="3" id="KW-1017">Isopeptide bond</keyword>
<feature type="compositionally biased region" description="Polar residues" evidence="15">
    <location>
        <begin position="555"/>
        <end position="564"/>
    </location>
</feature>
<dbReference type="PROSITE" id="PS50865">
    <property type="entry name" value="ZF_MYND_2"/>
    <property type="match status" value="1"/>
</dbReference>
<feature type="domain" description="PHD-type" evidence="17">
    <location>
        <begin position="188"/>
        <end position="236"/>
    </location>
</feature>
<dbReference type="SMART" id="SM00249">
    <property type="entry name" value="PHD"/>
    <property type="match status" value="1"/>
</dbReference>